<dbReference type="GO" id="GO:0006612">
    <property type="term" value="P:protein targeting to membrane"/>
    <property type="evidence" value="ECO:0007669"/>
    <property type="project" value="TreeGrafter"/>
</dbReference>
<gene>
    <name evidence="12" type="ORF">Ctob_002316</name>
</gene>
<keyword evidence="8 10" id="KW-0012">Acyltransferase</keyword>
<organism evidence="12 13">
    <name type="scientific">Chrysochromulina tobinii</name>
    <dbReference type="NCBI Taxonomy" id="1460289"/>
    <lineage>
        <taxon>Eukaryota</taxon>
        <taxon>Haptista</taxon>
        <taxon>Haptophyta</taxon>
        <taxon>Prymnesiophyceae</taxon>
        <taxon>Prymnesiales</taxon>
        <taxon>Chrysochromulinaceae</taxon>
        <taxon>Chrysochromulina</taxon>
    </lineage>
</organism>
<evidence type="ECO:0000256" key="4">
    <source>
        <dbReference type="ARBA" id="ARBA00022989"/>
    </source>
</evidence>
<comment type="catalytic activity">
    <reaction evidence="9 10">
        <text>L-cysteinyl-[protein] + hexadecanoyl-CoA = S-hexadecanoyl-L-cysteinyl-[protein] + CoA</text>
        <dbReference type="Rhea" id="RHEA:36683"/>
        <dbReference type="Rhea" id="RHEA-COMP:10131"/>
        <dbReference type="Rhea" id="RHEA-COMP:11032"/>
        <dbReference type="ChEBI" id="CHEBI:29950"/>
        <dbReference type="ChEBI" id="CHEBI:57287"/>
        <dbReference type="ChEBI" id="CHEBI:57379"/>
        <dbReference type="ChEBI" id="CHEBI:74151"/>
        <dbReference type="EC" id="2.3.1.225"/>
    </reaction>
</comment>
<dbReference type="Proteomes" id="UP000037460">
    <property type="component" value="Unassembled WGS sequence"/>
</dbReference>
<dbReference type="Pfam" id="PF01529">
    <property type="entry name" value="DHHC"/>
    <property type="match status" value="1"/>
</dbReference>
<dbReference type="GO" id="GO:0005783">
    <property type="term" value="C:endoplasmic reticulum"/>
    <property type="evidence" value="ECO:0007669"/>
    <property type="project" value="TreeGrafter"/>
</dbReference>
<feature type="transmembrane region" description="Helical" evidence="10">
    <location>
        <begin position="167"/>
        <end position="196"/>
    </location>
</feature>
<dbReference type="PROSITE" id="PS50216">
    <property type="entry name" value="DHHC"/>
    <property type="match status" value="1"/>
</dbReference>
<sequence>MVLFFYVWGTELTETLPPLFTGVAAACFGSSIIFLLITSFTDPGILPRNPDPQVLKQPQPPMYRNRTDEYGNVQTDTWCTTCHIYRPPRATHCQDCDNCVRDFDHHCPFTRNCIGARNYGFFICFLSSLSLSLAVLLCGCMLLGTVADNHGTVLGKPLKEPLDGNRRLINFSLVAFSMMMGMMMWGFTAYHLALVIGGMTTKEHIKGRKHGAKRLTVMDRCCAIQPSELEPYKLVPDPYDRPPPRVVPVVGYEQL</sequence>
<comment type="subcellular location">
    <subcellularLocation>
        <location evidence="1">Endomembrane system</location>
        <topology evidence="1">Multi-pass membrane protein</topology>
    </subcellularLocation>
</comment>
<evidence type="ECO:0000256" key="10">
    <source>
        <dbReference type="RuleBase" id="RU079119"/>
    </source>
</evidence>
<dbReference type="InterPro" id="IPR039859">
    <property type="entry name" value="PFA4/ZDH16/20/ERF2-like"/>
</dbReference>
<evidence type="ECO:0000256" key="3">
    <source>
        <dbReference type="ARBA" id="ARBA00022692"/>
    </source>
</evidence>
<dbReference type="AlphaFoldDB" id="A0A0M0K1X4"/>
<keyword evidence="4 10" id="KW-1133">Transmembrane helix</keyword>
<dbReference type="GO" id="GO:0005794">
    <property type="term" value="C:Golgi apparatus"/>
    <property type="evidence" value="ECO:0007669"/>
    <property type="project" value="TreeGrafter"/>
</dbReference>
<dbReference type="EC" id="2.3.1.225" evidence="10"/>
<keyword evidence="6" id="KW-0564">Palmitate</keyword>
<dbReference type="InterPro" id="IPR001594">
    <property type="entry name" value="Palmitoyltrfase_DHHC"/>
</dbReference>
<evidence type="ECO:0000256" key="5">
    <source>
        <dbReference type="ARBA" id="ARBA00023136"/>
    </source>
</evidence>
<keyword evidence="5 10" id="KW-0472">Membrane</keyword>
<comment type="caution">
    <text evidence="12">The sequence shown here is derived from an EMBL/GenBank/DDBJ whole genome shotgun (WGS) entry which is preliminary data.</text>
</comment>
<evidence type="ECO:0000256" key="7">
    <source>
        <dbReference type="ARBA" id="ARBA00023288"/>
    </source>
</evidence>
<keyword evidence="2 10" id="KW-0808">Transferase</keyword>
<evidence type="ECO:0000256" key="6">
    <source>
        <dbReference type="ARBA" id="ARBA00023139"/>
    </source>
</evidence>
<comment type="similarity">
    <text evidence="10">Belongs to the DHHC palmitoyltransferase family.</text>
</comment>
<evidence type="ECO:0000313" key="13">
    <source>
        <dbReference type="Proteomes" id="UP000037460"/>
    </source>
</evidence>
<dbReference type="EMBL" id="JWZX01001788">
    <property type="protein sequence ID" value="KOO32383.1"/>
    <property type="molecule type" value="Genomic_DNA"/>
</dbReference>
<dbReference type="GO" id="GO:0019706">
    <property type="term" value="F:protein-cysteine S-palmitoyltransferase activity"/>
    <property type="evidence" value="ECO:0007669"/>
    <property type="project" value="UniProtKB-EC"/>
</dbReference>
<name>A0A0M0K1X4_9EUKA</name>
<keyword evidence="7" id="KW-0449">Lipoprotein</keyword>
<evidence type="ECO:0000259" key="11">
    <source>
        <dbReference type="Pfam" id="PF01529"/>
    </source>
</evidence>
<keyword evidence="13" id="KW-1185">Reference proteome</keyword>
<protein>
    <recommendedName>
        <fullName evidence="10">Palmitoyltransferase</fullName>
        <ecNumber evidence="10">2.3.1.225</ecNumber>
    </recommendedName>
</protein>
<proteinExistence type="inferred from homology"/>
<evidence type="ECO:0000313" key="12">
    <source>
        <dbReference type="EMBL" id="KOO32383.1"/>
    </source>
</evidence>
<comment type="domain">
    <text evidence="10">The DHHC domain is required for palmitoyltransferase activity.</text>
</comment>
<evidence type="ECO:0000256" key="1">
    <source>
        <dbReference type="ARBA" id="ARBA00004127"/>
    </source>
</evidence>
<reference evidence="13" key="1">
    <citation type="journal article" date="2015" name="PLoS Genet.">
        <title>Genome Sequence and Transcriptome Analyses of Chrysochromulina tobin: Metabolic Tools for Enhanced Algal Fitness in the Prominent Order Prymnesiales (Haptophyceae).</title>
        <authorList>
            <person name="Hovde B.T."/>
            <person name="Deodato C.R."/>
            <person name="Hunsperger H.M."/>
            <person name="Ryken S.A."/>
            <person name="Yost W."/>
            <person name="Jha R.K."/>
            <person name="Patterson J."/>
            <person name="Monnat R.J. Jr."/>
            <person name="Barlow S.B."/>
            <person name="Starkenburg S.R."/>
            <person name="Cattolico R.A."/>
        </authorList>
    </citation>
    <scope>NUCLEOTIDE SEQUENCE</scope>
    <source>
        <strain evidence="13">CCMP291</strain>
    </source>
</reference>
<feature type="transmembrane region" description="Helical" evidence="10">
    <location>
        <begin position="119"/>
        <end position="147"/>
    </location>
</feature>
<dbReference type="PANTHER" id="PTHR22883:SF43">
    <property type="entry name" value="PALMITOYLTRANSFERASE APP"/>
    <property type="match status" value="1"/>
</dbReference>
<evidence type="ECO:0000256" key="8">
    <source>
        <dbReference type="ARBA" id="ARBA00023315"/>
    </source>
</evidence>
<keyword evidence="3 10" id="KW-0812">Transmembrane</keyword>
<feature type="transmembrane region" description="Helical" evidence="10">
    <location>
        <begin position="20"/>
        <end position="40"/>
    </location>
</feature>
<dbReference type="PANTHER" id="PTHR22883">
    <property type="entry name" value="ZINC FINGER DHHC DOMAIN CONTAINING PROTEIN"/>
    <property type="match status" value="1"/>
</dbReference>
<feature type="domain" description="Palmitoyltransferase DHHC" evidence="11">
    <location>
        <begin position="75"/>
        <end position="206"/>
    </location>
</feature>
<evidence type="ECO:0000256" key="9">
    <source>
        <dbReference type="ARBA" id="ARBA00048048"/>
    </source>
</evidence>
<dbReference type="OrthoDB" id="4096362at2759"/>
<evidence type="ECO:0000256" key="2">
    <source>
        <dbReference type="ARBA" id="ARBA00022679"/>
    </source>
</evidence>
<accession>A0A0M0K1X4</accession>